<feature type="region of interest" description="Disordered" evidence="1">
    <location>
        <begin position="15"/>
        <end position="48"/>
    </location>
</feature>
<dbReference type="Proteomes" id="UP001153069">
    <property type="component" value="Unassembled WGS sequence"/>
</dbReference>
<dbReference type="OrthoDB" id="45845at2759"/>
<keyword evidence="3" id="KW-1185">Reference proteome</keyword>
<evidence type="ECO:0000313" key="2">
    <source>
        <dbReference type="EMBL" id="CAB9530611.1"/>
    </source>
</evidence>
<feature type="region of interest" description="Disordered" evidence="1">
    <location>
        <begin position="94"/>
        <end position="172"/>
    </location>
</feature>
<evidence type="ECO:0000313" key="3">
    <source>
        <dbReference type="Proteomes" id="UP001153069"/>
    </source>
</evidence>
<feature type="compositionally biased region" description="Polar residues" evidence="1">
    <location>
        <begin position="111"/>
        <end position="138"/>
    </location>
</feature>
<protein>
    <submittedName>
        <fullName evidence="2">Uncharacterized protein</fullName>
    </submittedName>
</protein>
<proteinExistence type="predicted"/>
<feature type="compositionally biased region" description="Low complexity" evidence="1">
    <location>
        <begin position="153"/>
        <end position="172"/>
    </location>
</feature>
<sequence length="572" mass="63632">MFPFTENRVFQALQGAGGPPLNVAGASNNNTHKNRQPFTDATFGGQQGRASVPIDVDLTHATQANDFDDPAADALEAAIKRGTAQSLEMASNVAVASDQSNHHHQSSNSDVASNNLSSNNTPMESALSNLLGSQDANNPMQQISLPQPPPPAQQQSQDVSQDQQQQQPQQQQNFSLSLDNIQLLRTLQQLGVRLPPAAALPQDPLTALIASQLPCASDSENASKKDLKKKKGDGLEEDSFYAIPKLPKDRPLPPMEEGDTVHWAKRFIVPLAIEEDSNWLSERQCFIRAELLEVVRASHQDVLVRSSSKSVSYQQLGIRCRYCAHLHPNSRAIRSSAFPSSIRQMYQSFTMMVRDHWQGCNAMPPMLKKRFVAYQENKIPSSSLSREYWAYAAEKIGMINTDYGITITEESLAAANAMNTFGTTPEHIGAMQAEGRESIMLVRSSDQRTLSPYLYLLMNQVEECYLLEPERVGKRKEAPVGLTGFGCKYCIKAGRLGFCRVFPLNKRSMPMKVNDIYQHFQRCPLTPADMRNTLRELKRAATKPPLNDRDREFVDQLWMKLGRTGSQITPTG</sequence>
<dbReference type="EMBL" id="CAICTM010002954">
    <property type="protein sequence ID" value="CAB9530611.1"/>
    <property type="molecule type" value="Genomic_DNA"/>
</dbReference>
<feature type="compositionally biased region" description="Polar residues" evidence="1">
    <location>
        <begin position="25"/>
        <end position="39"/>
    </location>
</feature>
<accession>A0A9N8F3F6</accession>
<gene>
    <name evidence="2" type="ORF">SEMRO_2956_G340980.1</name>
</gene>
<organism evidence="2 3">
    <name type="scientific">Seminavis robusta</name>
    <dbReference type="NCBI Taxonomy" id="568900"/>
    <lineage>
        <taxon>Eukaryota</taxon>
        <taxon>Sar</taxon>
        <taxon>Stramenopiles</taxon>
        <taxon>Ochrophyta</taxon>
        <taxon>Bacillariophyta</taxon>
        <taxon>Bacillariophyceae</taxon>
        <taxon>Bacillariophycidae</taxon>
        <taxon>Naviculales</taxon>
        <taxon>Naviculaceae</taxon>
        <taxon>Seminavis</taxon>
    </lineage>
</organism>
<evidence type="ECO:0000256" key="1">
    <source>
        <dbReference type="SAM" id="MobiDB-lite"/>
    </source>
</evidence>
<dbReference type="AlphaFoldDB" id="A0A9N8F3F6"/>
<name>A0A9N8F3F6_9STRA</name>
<reference evidence="2" key="1">
    <citation type="submission" date="2020-06" db="EMBL/GenBank/DDBJ databases">
        <authorList>
            <consortium name="Plant Systems Biology data submission"/>
        </authorList>
    </citation>
    <scope>NUCLEOTIDE SEQUENCE</scope>
    <source>
        <strain evidence="2">D6</strain>
    </source>
</reference>
<comment type="caution">
    <text evidence="2">The sequence shown here is derived from an EMBL/GenBank/DDBJ whole genome shotgun (WGS) entry which is preliminary data.</text>
</comment>